<proteinExistence type="predicted"/>
<sequence length="113" mass="12678">MHRKSHISSKRNSSNEDLNAKELDTFGDDKDESRAEKVPIPVMESMRDKTSSSDAEEPQESDEEDSNASAVMFKLNKKAQKFCGDKAIIIDISDDDENDHGEQNGIEELCDID</sequence>
<feature type="region of interest" description="Disordered" evidence="1">
    <location>
        <begin position="94"/>
        <end position="113"/>
    </location>
</feature>
<name>A0A8J2P9V1_9HEXA</name>
<evidence type="ECO:0000256" key="1">
    <source>
        <dbReference type="SAM" id="MobiDB-lite"/>
    </source>
</evidence>
<gene>
    <name evidence="2" type="ORF">AFUS01_LOCUS25131</name>
</gene>
<dbReference type="Proteomes" id="UP000708208">
    <property type="component" value="Unassembled WGS sequence"/>
</dbReference>
<evidence type="ECO:0000313" key="2">
    <source>
        <dbReference type="EMBL" id="CAG7786567.1"/>
    </source>
</evidence>
<accession>A0A8J2P9V1</accession>
<protein>
    <submittedName>
        <fullName evidence="2">Uncharacterized protein</fullName>
    </submittedName>
</protein>
<feature type="region of interest" description="Disordered" evidence="1">
    <location>
        <begin position="1"/>
        <end position="69"/>
    </location>
</feature>
<feature type="compositionally biased region" description="Acidic residues" evidence="1">
    <location>
        <begin position="54"/>
        <end position="66"/>
    </location>
</feature>
<reference evidence="2" key="1">
    <citation type="submission" date="2021-06" db="EMBL/GenBank/DDBJ databases">
        <authorList>
            <person name="Hodson N. C."/>
            <person name="Mongue J. A."/>
            <person name="Jaron S. K."/>
        </authorList>
    </citation>
    <scope>NUCLEOTIDE SEQUENCE</scope>
</reference>
<dbReference type="AlphaFoldDB" id="A0A8J2P9V1"/>
<organism evidence="2 3">
    <name type="scientific">Allacma fusca</name>
    <dbReference type="NCBI Taxonomy" id="39272"/>
    <lineage>
        <taxon>Eukaryota</taxon>
        <taxon>Metazoa</taxon>
        <taxon>Ecdysozoa</taxon>
        <taxon>Arthropoda</taxon>
        <taxon>Hexapoda</taxon>
        <taxon>Collembola</taxon>
        <taxon>Symphypleona</taxon>
        <taxon>Sminthuridae</taxon>
        <taxon>Allacma</taxon>
    </lineage>
</organism>
<feature type="compositionally biased region" description="Basic and acidic residues" evidence="1">
    <location>
        <begin position="18"/>
        <end position="37"/>
    </location>
</feature>
<keyword evidence="3" id="KW-1185">Reference proteome</keyword>
<comment type="caution">
    <text evidence="2">The sequence shown here is derived from an EMBL/GenBank/DDBJ whole genome shotgun (WGS) entry which is preliminary data.</text>
</comment>
<dbReference type="EMBL" id="CAJVCH010320604">
    <property type="protein sequence ID" value="CAG7786567.1"/>
    <property type="molecule type" value="Genomic_DNA"/>
</dbReference>
<evidence type="ECO:0000313" key="3">
    <source>
        <dbReference type="Proteomes" id="UP000708208"/>
    </source>
</evidence>